<comment type="caution">
    <text evidence="3">The sequence shown here is derived from an EMBL/GenBank/DDBJ whole genome shotgun (WGS) entry which is preliminary data.</text>
</comment>
<dbReference type="OrthoDB" id="6361509at2759"/>
<name>A0A814YAI5_9BILA</name>
<dbReference type="PANTHER" id="PTHR16195:SF16">
    <property type="entry name" value="ZINC FINGER CCHC DOMAIN-CONTAINING PROTEIN 14"/>
    <property type="match status" value="1"/>
</dbReference>
<dbReference type="EMBL" id="CAJOBC010009524">
    <property type="protein sequence ID" value="CAF3990022.1"/>
    <property type="molecule type" value="Genomic_DNA"/>
</dbReference>
<dbReference type="PANTHER" id="PTHR16195">
    <property type="entry name" value="ZINC FINGER CCHC DOMAIN CONTAINING PROTEIN"/>
    <property type="match status" value="1"/>
</dbReference>
<evidence type="ECO:0000313" key="5">
    <source>
        <dbReference type="Proteomes" id="UP000663829"/>
    </source>
</evidence>
<evidence type="ECO:0000313" key="3">
    <source>
        <dbReference type="EMBL" id="CAF1227146.1"/>
    </source>
</evidence>
<evidence type="ECO:0000259" key="2">
    <source>
        <dbReference type="Pfam" id="PF26034"/>
    </source>
</evidence>
<evidence type="ECO:0000259" key="1">
    <source>
        <dbReference type="Pfam" id="PF25479"/>
    </source>
</evidence>
<dbReference type="Pfam" id="PF25479">
    <property type="entry name" value="Vts1"/>
    <property type="match status" value="1"/>
</dbReference>
<sequence length="479" mass="55474">MLQQETVHRWFNYLRGSKRIEFLYGLLHLCVPLELRYIGSCLEEVARKDYFYLLEAETKANSTSTKYLTHAQPIPITTSRTVSNNDDALSETIADFNDQRERAFTIVDLALLHTNNRECALKIYKRLKSCDCIKLIDEKLTKEEIDEYIADEFLIIFQLAANHPAFSFEMRTEMSQILKELEKRFRYLKLSNDTSSSSTIDFNNSSFYPLSNSNSAGIPNLYASRTDVCIETIVTNLPIFVFLSILALLTKVSVVQFLVTDTFQFQIKADWTDSVSTHVWKTIDDLKTFHLHLTNVVYQDDARFERLHNIASYLRNINGTSQQNGYIDKIRTNIETYLSYESAFTLAKFFNSSLKLIDSKQKNTNNNNSNDDTYNEKKLSFNSPEITIVVQQRNNDNQQNELDKKSVAITQTFIEAKSVETQTEMFEQKLNYQIIVDNQDYLRRFNQEQLFALTQSDLEHDGLAPDVAQELCTILAELK</sequence>
<dbReference type="EMBL" id="CAJNOQ010009521">
    <property type="protein sequence ID" value="CAF1227146.1"/>
    <property type="molecule type" value="Genomic_DNA"/>
</dbReference>
<dbReference type="Proteomes" id="UP000681722">
    <property type="component" value="Unassembled WGS sequence"/>
</dbReference>
<feature type="domain" description="SMAUG/ZCCHC2-like PHAT" evidence="2">
    <location>
        <begin position="83"/>
        <end position="185"/>
    </location>
</feature>
<reference evidence="3" key="1">
    <citation type="submission" date="2021-02" db="EMBL/GenBank/DDBJ databases">
        <authorList>
            <person name="Nowell W R."/>
        </authorList>
    </citation>
    <scope>NUCLEOTIDE SEQUENCE</scope>
</reference>
<organism evidence="3 5">
    <name type="scientific">Didymodactylos carnosus</name>
    <dbReference type="NCBI Taxonomy" id="1234261"/>
    <lineage>
        <taxon>Eukaryota</taxon>
        <taxon>Metazoa</taxon>
        <taxon>Spiralia</taxon>
        <taxon>Gnathifera</taxon>
        <taxon>Rotifera</taxon>
        <taxon>Eurotatoria</taxon>
        <taxon>Bdelloidea</taxon>
        <taxon>Philodinida</taxon>
        <taxon>Philodinidae</taxon>
        <taxon>Didymodactylos</taxon>
    </lineage>
</organism>
<accession>A0A814YAI5</accession>
<evidence type="ECO:0000313" key="4">
    <source>
        <dbReference type="EMBL" id="CAF3990022.1"/>
    </source>
</evidence>
<gene>
    <name evidence="3" type="ORF">GPM918_LOCUS24987</name>
    <name evidence="4" type="ORF">SRO942_LOCUS24989</name>
</gene>
<dbReference type="Pfam" id="PF26034">
    <property type="entry name" value="PHAT_SMAUG"/>
    <property type="match status" value="1"/>
</dbReference>
<dbReference type="InterPro" id="IPR042344">
    <property type="entry name" value="ZCCHC14"/>
</dbReference>
<dbReference type="AlphaFoldDB" id="A0A814YAI5"/>
<proteinExistence type="predicted"/>
<keyword evidence="5" id="KW-1185">Reference proteome</keyword>
<dbReference type="Proteomes" id="UP000663829">
    <property type="component" value="Unassembled WGS sequence"/>
</dbReference>
<dbReference type="InterPro" id="IPR058599">
    <property type="entry name" value="PHAT_Smg/ZCCHC2-like"/>
</dbReference>
<dbReference type="InterPro" id="IPR057327">
    <property type="entry name" value="Vts1_dom"/>
</dbReference>
<protein>
    <submittedName>
        <fullName evidence="3">Uncharacterized protein</fullName>
    </submittedName>
</protein>
<feature type="domain" description="RNA-binding protein vts1-like alpha-helical" evidence="1">
    <location>
        <begin position="4"/>
        <end position="48"/>
    </location>
</feature>